<dbReference type="Proteomes" id="UP001198983">
    <property type="component" value="Chromosome"/>
</dbReference>
<evidence type="ECO:0000313" key="4">
    <source>
        <dbReference type="Proteomes" id="UP001198983"/>
    </source>
</evidence>
<dbReference type="InterPro" id="IPR010982">
    <property type="entry name" value="Lambda_DNA-bd_dom_sf"/>
</dbReference>
<protein>
    <submittedName>
        <fullName evidence="3">Helix-turn-helix transcriptional regulator</fullName>
    </submittedName>
</protein>
<name>A0AAX2ZDX5_9FIRM</name>
<dbReference type="InterPro" id="IPR011990">
    <property type="entry name" value="TPR-like_helical_dom_sf"/>
</dbReference>
<dbReference type="EMBL" id="CP081135">
    <property type="protein sequence ID" value="UEL47236.1"/>
    <property type="molecule type" value="Genomic_DNA"/>
</dbReference>
<sequence length="222" mass="26053">MRIDLKEIRTSIGYSQEALSAQSNVSVTNIYIIENYKKLVKKETLDSVLKHLGVEMSYDEYRYAVNDKSVEHLGEYKELYKNKISKLKTKVEKKLQEAEDLLKNEKYEESLKIYLLFCNIFEHDSSYLLTCAFLYKKSGRYLKSINCCNKVLNNDKNNIEAQKIKKRSLALLKELNLQTKDKIKSYIIKDLLENHKINELKVYISEVKSEIYLCVPILKSNN</sequence>
<keyword evidence="4" id="KW-1185">Reference proteome</keyword>
<organism evidence="3 4">
    <name type="scientific">Terrisporobacter hibernicus</name>
    <dbReference type="NCBI Taxonomy" id="2813371"/>
    <lineage>
        <taxon>Bacteria</taxon>
        <taxon>Bacillati</taxon>
        <taxon>Bacillota</taxon>
        <taxon>Clostridia</taxon>
        <taxon>Peptostreptococcales</taxon>
        <taxon>Peptostreptococcaceae</taxon>
        <taxon>Terrisporobacter</taxon>
    </lineage>
</organism>
<dbReference type="SMART" id="SM00530">
    <property type="entry name" value="HTH_XRE"/>
    <property type="match status" value="1"/>
</dbReference>
<dbReference type="AlphaFoldDB" id="A0AAX2ZDX5"/>
<dbReference type="Gene3D" id="1.25.40.10">
    <property type="entry name" value="Tetratricopeptide repeat domain"/>
    <property type="match status" value="1"/>
</dbReference>
<dbReference type="Pfam" id="PF01381">
    <property type="entry name" value="HTH_3"/>
    <property type="match status" value="1"/>
</dbReference>
<reference evidence="3 4" key="1">
    <citation type="journal article" date="2023" name="Int. J. Syst. Evol. Microbiol.">
        <title>Terrisporobacter hibernicus sp. nov., isolated from bovine faeces in Northern Ireland.</title>
        <authorList>
            <person name="Mitchell M."/>
            <person name="Nguyen S.V."/>
            <person name="Connor M."/>
            <person name="Fairley D.J."/>
            <person name="Donoghue O."/>
            <person name="Marshall H."/>
            <person name="Koolman L."/>
            <person name="McMullan G."/>
            <person name="Schaffer K.E."/>
            <person name="McGrath J.W."/>
            <person name="Fanning S."/>
        </authorList>
    </citation>
    <scope>NUCLEOTIDE SEQUENCE [LARGE SCALE GENOMIC DNA]</scope>
    <source>
        <strain evidence="3 4">MCA3</strain>
    </source>
</reference>
<dbReference type="SUPFAM" id="SSF47413">
    <property type="entry name" value="lambda repressor-like DNA-binding domains"/>
    <property type="match status" value="1"/>
</dbReference>
<dbReference type="Gene3D" id="1.10.260.40">
    <property type="entry name" value="lambda repressor-like DNA-binding domains"/>
    <property type="match status" value="1"/>
</dbReference>
<dbReference type="RefSeq" id="WP_228415720.1">
    <property type="nucleotide sequence ID" value="NZ_CP081135.1"/>
</dbReference>
<dbReference type="GO" id="GO:0003677">
    <property type="term" value="F:DNA binding"/>
    <property type="evidence" value="ECO:0007669"/>
    <property type="project" value="InterPro"/>
</dbReference>
<dbReference type="KEGG" id="tem:JW646_16630"/>
<feature type="domain" description="HTH cro/C1-type" evidence="2">
    <location>
        <begin position="5"/>
        <end position="61"/>
    </location>
</feature>
<keyword evidence="1" id="KW-0175">Coiled coil</keyword>
<dbReference type="CDD" id="cd00093">
    <property type="entry name" value="HTH_XRE"/>
    <property type="match status" value="1"/>
</dbReference>
<accession>A0AAX2ZDX5</accession>
<feature type="coiled-coil region" evidence="1">
    <location>
        <begin position="77"/>
        <end position="108"/>
    </location>
</feature>
<proteinExistence type="predicted"/>
<evidence type="ECO:0000259" key="2">
    <source>
        <dbReference type="PROSITE" id="PS50943"/>
    </source>
</evidence>
<dbReference type="InterPro" id="IPR001387">
    <property type="entry name" value="Cro/C1-type_HTH"/>
</dbReference>
<gene>
    <name evidence="3" type="ORF">JW646_16630</name>
</gene>
<evidence type="ECO:0000313" key="3">
    <source>
        <dbReference type="EMBL" id="UEL47236.1"/>
    </source>
</evidence>
<dbReference type="SUPFAM" id="SSF48452">
    <property type="entry name" value="TPR-like"/>
    <property type="match status" value="1"/>
</dbReference>
<evidence type="ECO:0000256" key="1">
    <source>
        <dbReference type="SAM" id="Coils"/>
    </source>
</evidence>
<dbReference type="PROSITE" id="PS50943">
    <property type="entry name" value="HTH_CROC1"/>
    <property type="match status" value="1"/>
</dbReference>